<evidence type="ECO:0000256" key="1">
    <source>
        <dbReference type="ARBA" id="ARBA00001164"/>
    </source>
</evidence>
<dbReference type="GO" id="GO:0000162">
    <property type="term" value="P:L-tryptophan biosynthetic process"/>
    <property type="evidence" value="ECO:0007669"/>
    <property type="project" value="UniProtKB-UniRule"/>
</dbReference>
<evidence type="ECO:0000313" key="11">
    <source>
        <dbReference type="EMBL" id="GGZ26031.1"/>
    </source>
</evidence>
<comment type="catalytic activity">
    <reaction evidence="1 9">
        <text>N-(5-phospho-beta-D-ribosyl)anthranilate = 1-(2-carboxyphenylamino)-1-deoxy-D-ribulose 5-phosphate</text>
        <dbReference type="Rhea" id="RHEA:21540"/>
        <dbReference type="ChEBI" id="CHEBI:18277"/>
        <dbReference type="ChEBI" id="CHEBI:58613"/>
        <dbReference type="EC" id="5.3.1.24"/>
    </reaction>
</comment>
<keyword evidence="12" id="KW-1185">Reference proteome</keyword>
<dbReference type="CDD" id="cd00405">
    <property type="entry name" value="PRAI"/>
    <property type="match status" value="1"/>
</dbReference>
<keyword evidence="8 9" id="KW-0413">Isomerase</keyword>
<keyword evidence="7 9" id="KW-0057">Aromatic amino acid biosynthesis</keyword>
<reference evidence="11" key="2">
    <citation type="submission" date="2020-09" db="EMBL/GenBank/DDBJ databases">
        <authorList>
            <person name="Sun Q."/>
            <person name="Kim S."/>
        </authorList>
    </citation>
    <scope>NUCLEOTIDE SEQUENCE</scope>
    <source>
        <strain evidence="11">KCTC 12368</strain>
    </source>
</reference>
<organism evidence="11 12">
    <name type="scientific">Echinicola pacifica</name>
    <dbReference type="NCBI Taxonomy" id="346377"/>
    <lineage>
        <taxon>Bacteria</taxon>
        <taxon>Pseudomonadati</taxon>
        <taxon>Bacteroidota</taxon>
        <taxon>Cytophagia</taxon>
        <taxon>Cytophagales</taxon>
        <taxon>Cyclobacteriaceae</taxon>
        <taxon>Echinicola</taxon>
    </lineage>
</organism>
<dbReference type="PANTHER" id="PTHR42894">
    <property type="entry name" value="N-(5'-PHOSPHORIBOSYL)ANTHRANILATE ISOMERASE"/>
    <property type="match status" value="1"/>
</dbReference>
<comment type="similarity">
    <text evidence="9">Belongs to the TrpF family.</text>
</comment>
<evidence type="ECO:0000313" key="12">
    <source>
        <dbReference type="Proteomes" id="UP000619457"/>
    </source>
</evidence>
<protein>
    <recommendedName>
        <fullName evidence="4 9">N-(5'-phosphoribosyl)anthranilate isomerase</fullName>
        <shortName evidence="9">PRAI</shortName>
        <ecNumber evidence="3 9">5.3.1.24</ecNumber>
    </recommendedName>
</protein>
<dbReference type="Pfam" id="PF00697">
    <property type="entry name" value="PRAI"/>
    <property type="match status" value="1"/>
</dbReference>
<comment type="caution">
    <text evidence="11">The sequence shown here is derived from an EMBL/GenBank/DDBJ whole genome shotgun (WGS) entry which is preliminary data.</text>
</comment>
<dbReference type="RefSeq" id="WP_018473283.1">
    <property type="nucleotide sequence ID" value="NZ_BMWX01000003.1"/>
</dbReference>
<comment type="pathway">
    <text evidence="2 9">Amino-acid biosynthesis; L-tryptophan biosynthesis; L-tryptophan from chorismate: step 3/5.</text>
</comment>
<accession>A0A918UPC3</accession>
<dbReference type="Gene3D" id="3.20.20.70">
    <property type="entry name" value="Aldolase class I"/>
    <property type="match status" value="1"/>
</dbReference>
<dbReference type="InterPro" id="IPR011060">
    <property type="entry name" value="RibuloseP-bd_barrel"/>
</dbReference>
<keyword evidence="5 9" id="KW-0028">Amino-acid biosynthesis</keyword>
<evidence type="ECO:0000256" key="9">
    <source>
        <dbReference type="HAMAP-Rule" id="MF_00135"/>
    </source>
</evidence>
<evidence type="ECO:0000256" key="5">
    <source>
        <dbReference type="ARBA" id="ARBA00022605"/>
    </source>
</evidence>
<dbReference type="GO" id="GO:0004640">
    <property type="term" value="F:phosphoribosylanthranilate isomerase activity"/>
    <property type="evidence" value="ECO:0007669"/>
    <property type="project" value="UniProtKB-UniRule"/>
</dbReference>
<evidence type="ECO:0000256" key="6">
    <source>
        <dbReference type="ARBA" id="ARBA00022822"/>
    </source>
</evidence>
<dbReference type="InterPro" id="IPR013785">
    <property type="entry name" value="Aldolase_TIM"/>
</dbReference>
<dbReference type="Proteomes" id="UP000619457">
    <property type="component" value="Unassembled WGS sequence"/>
</dbReference>
<dbReference type="PANTHER" id="PTHR42894:SF1">
    <property type="entry name" value="N-(5'-PHOSPHORIBOSYL)ANTHRANILATE ISOMERASE"/>
    <property type="match status" value="1"/>
</dbReference>
<dbReference type="EC" id="5.3.1.24" evidence="3 9"/>
<evidence type="ECO:0000256" key="3">
    <source>
        <dbReference type="ARBA" id="ARBA00012572"/>
    </source>
</evidence>
<evidence type="ECO:0000256" key="8">
    <source>
        <dbReference type="ARBA" id="ARBA00023235"/>
    </source>
</evidence>
<dbReference type="EMBL" id="BMWX01000003">
    <property type="protein sequence ID" value="GGZ26031.1"/>
    <property type="molecule type" value="Genomic_DNA"/>
</dbReference>
<dbReference type="InterPro" id="IPR001240">
    <property type="entry name" value="PRAI_dom"/>
</dbReference>
<reference evidence="11" key="1">
    <citation type="journal article" date="2014" name="Int. J. Syst. Evol. Microbiol.">
        <title>Complete genome sequence of Corynebacterium casei LMG S-19264T (=DSM 44701T), isolated from a smear-ripened cheese.</title>
        <authorList>
            <consortium name="US DOE Joint Genome Institute (JGI-PGF)"/>
            <person name="Walter F."/>
            <person name="Albersmeier A."/>
            <person name="Kalinowski J."/>
            <person name="Ruckert C."/>
        </authorList>
    </citation>
    <scope>NUCLEOTIDE SEQUENCE</scope>
    <source>
        <strain evidence="11">KCTC 12368</strain>
    </source>
</reference>
<dbReference type="InterPro" id="IPR044643">
    <property type="entry name" value="TrpF_fam"/>
</dbReference>
<evidence type="ECO:0000256" key="4">
    <source>
        <dbReference type="ARBA" id="ARBA00022272"/>
    </source>
</evidence>
<proteinExistence type="inferred from homology"/>
<dbReference type="HAMAP" id="MF_00135">
    <property type="entry name" value="PRAI"/>
    <property type="match status" value="1"/>
</dbReference>
<keyword evidence="6 9" id="KW-0822">Tryptophan biosynthesis</keyword>
<feature type="domain" description="N-(5'phosphoribosyl) anthranilate isomerase (PRAI)" evidence="10">
    <location>
        <begin position="4"/>
        <end position="201"/>
    </location>
</feature>
<name>A0A918UPC3_9BACT</name>
<evidence type="ECO:0000256" key="2">
    <source>
        <dbReference type="ARBA" id="ARBA00004664"/>
    </source>
</evidence>
<sequence>MLIKVCGMREAENISALQQEVNPDLMGLIFYPKSSRYVETPQPIMSKLTIPKVGVFVNATEEELLATAEKYQLAYLQLHGDEPVELLRSLKARSRVKLIKVFRVSGAVDWRALEAYESYVDYFLFDTQTKAYGGSGHQFDWSVLEDYPLKKPFLLSGGIDTASIPDLVSFSKKSPMMAGVDINSKFEDNPALKNIPELKRFKASLLEALGERE</sequence>
<evidence type="ECO:0000256" key="7">
    <source>
        <dbReference type="ARBA" id="ARBA00023141"/>
    </source>
</evidence>
<evidence type="ECO:0000259" key="10">
    <source>
        <dbReference type="Pfam" id="PF00697"/>
    </source>
</evidence>
<dbReference type="SUPFAM" id="SSF51366">
    <property type="entry name" value="Ribulose-phoshate binding barrel"/>
    <property type="match status" value="1"/>
</dbReference>
<gene>
    <name evidence="9 11" type="primary">trpF</name>
    <name evidence="11" type="ORF">GCM10007049_18270</name>
</gene>
<dbReference type="AlphaFoldDB" id="A0A918UPC3"/>